<accession>A0A1B2DHW7</accession>
<evidence type="ECO:0000313" key="1">
    <source>
        <dbReference type="EMBL" id="ANY67308.1"/>
    </source>
</evidence>
<dbReference type="AlphaFoldDB" id="A0A1B2DHW7"/>
<protein>
    <submittedName>
        <fullName evidence="1">Uncharacterized protein</fullName>
    </submittedName>
</protein>
<reference evidence="1" key="1">
    <citation type="submission" date="2016-08" db="EMBL/GenBank/DDBJ databases">
        <title>Complete Genome Seqeunce of Paenibacillus sp. BIHB 4019 from tea rhizoplane.</title>
        <authorList>
            <person name="Thakur R."/>
            <person name="Swarnkar M.K."/>
            <person name="Gulati A."/>
        </authorList>
    </citation>
    <scope>NUCLEOTIDE SEQUENCE [LARGE SCALE GENOMIC DNA]</scope>
    <source>
        <strain evidence="1">BIHB4019</strain>
    </source>
</reference>
<sequence>MPQGFKFAFNDYGAPERRVSHILATNSEAFAQGQAVKLAAGRWTAATNGANLAGFANQTLAAGTNQALEVVIAREGDWFDAPYTGTPDVGFIVGVETADIAVNGLSVLASDITGGPFSVLEINTNKATCRVKVKKRVFG</sequence>
<name>A0A1B2DHW7_9BACL</name>
<organism evidence="1">
    <name type="scientific">Paenibacillus sp. BIHB 4019</name>
    <dbReference type="NCBI Taxonomy" id="1870819"/>
    <lineage>
        <taxon>Bacteria</taxon>
        <taxon>Bacillati</taxon>
        <taxon>Bacillota</taxon>
        <taxon>Bacilli</taxon>
        <taxon>Bacillales</taxon>
        <taxon>Paenibacillaceae</taxon>
        <taxon>Paenibacillus</taxon>
    </lineage>
</organism>
<gene>
    <name evidence="1" type="ORF">BBD42_13110</name>
</gene>
<dbReference type="RefSeq" id="WP_099518519.1">
    <property type="nucleotide sequence ID" value="NZ_CP016808.1"/>
</dbReference>
<proteinExistence type="predicted"/>
<dbReference type="EMBL" id="CP016808">
    <property type="protein sequence ID" value="ANY67308.1"/>
    <property type="molecule type" value="Genomic_DNA"/>
</dbReference>